<dbReference type="Pfam" id="PF00501">
    <property type="entry name" value="AMP-binding"/>
    <property type="match status" value="1"/>
</dbReference>
<dbReference type="SUPFAM" id="SSF56801">
    <property type="entry name" value="Acetyl-CoA synthetase-like"/>
    <property type="match status" value="1"/>
</dbReference>
<dbReference type="AlphaFoldDB" id="A0A1Y2D9L4"/>
<dbReference type="GO" id="GO:0016874">
    <property type="term" value="F:ligase activity"/>
    <property type="evidence" value="ECO:0007669"/>
    <property type="project" value="UniProtKB-KW"/>
</dbReference>
<keyword evidence="1" id="KW-0596">Phosphopantetheine</keyword>
<reference evidence="5 6" key="1">
    <citation type="submission" date="2016-07" db="EMBL/GenBank/DDBJ databases">
        <title>Pervasive Adenine N6-methylation of Active Genes in Fungi.</title>
        <authorList>
            <consortium name="DOE Joint Genome Institute"/>
            <person name="Mondo S.J."/>
            <person name="Dannebaum R.O."/>
            <person name="Kuo R.C."/>
            <person name="Labutti K."/>
            <person name="Haridas S."/>
            <person name="Kuo A."/>
            <person name="Salamov A."/>
            <person name="Ahrendt S.R."/>
            <person name="Lipzen A."/>
            <person name="Sullivan W."/>
            <person name="Andreopoulos W.B."/>
            <person name="Clum A."/>
            <person name="Lindquist E."/>
            <person name="Daum C."/>
            <person name="Ramamoorthy G.K."/>
            <person name="Gryganskyi A."/>
            <person name="Culley D."/>
            <person name="Magnuson J.K."/>
            <person name="James T.Y."/>
            <person name="O'Malley M.A."/>
            <person name="Stajich J.E."/>
            <person name="Spatafora J.W."/>
            <person name="Visel A."/>
            <person name="Grigoriev I.V."/>
        </authorList>
    </citation>
    <scope>NUCLEOTIDE SEQUENCE [LARGE SCALE GENOMIC DNA]</scope>
    <source>
        <strain evidence="5 6">CBS 129021</strain>
    </source>
</reference>
<dbReference type="STRING" id="1141098.A0A1Y2D9L4"/>
<protein>
    <recommendedName>
        <fullName evidence="4">AMP-dependent synthetase/ligase domain-containing protein</fullName>
    </recommendedName>
</protein>
<dbReference type="EMBL" id="MCFJ01000025">
    <property type="protein sequence ID" value="ORY55897.1"/>
    <property type="molecule type" value="Genomic_DNA"/>
</dbReference>
<dbReference type="GO" id="GO:0031177">
    <property type="term" value="F:phosphopantetheine binding"/>
    <property type="evidence" value="ECO:0007669"/>
    <property type="project" value="TreeGrafter"/>
</dbReference>
<accession>A0A1Y2D9L4</accession>
<dbReference type="Gene3D" id="2.30.38.10">
    <property type="entry name" value="Luciferase, Domain 3"/>
    <property type="match status" value="1"/>
</dbReference>
<dbReference type="RefSeq" id="XP_040709849.1">
    <property type="nucleotide sequence ID" value="XM_040864588.1"/>
</dbReference>
<sequence>MDIIDNAGGNCHLTFIVRDDLYSQADVEQFANSYAFLANAFAAQPSSTLGEADVFYDDEMEEALNLGRGPLYQPREPWESAIIHRIDDRAKIHSKRIAVIAGDGSVASYDDIVHNRVDAIAAKLESIGITTGSRVAVLQEPTPDWVSEVGTPWARAVLVNEDTRGQVHKLHSNMKVVSISNNKRRPGYRTPICALPDTVSTILYTSGSSGTPKGIVLTHRRMKAWLEPCGMLYGMRTSGEVILQQSSQRFDMSLMQIFTALCFGGSVCLLPQIFRGDARVISETITLPNYNVYILEEQRRPLPAGLQRGIYIGGAGVAREYLNNPSLTAENSCPIHLPRLMTEPEAGI</sequence>
<dbReference type="GO" id="GO:0005737">
    <property type="term" value="C:cytoplasm"/>
    <property type="evidence" value="ECO:0007669"/>
    <property type="project" value="TreeGrafter"/>
</dbReference>
<keyword evidence="2" id="KW-0597">Phosphoprotein</keyword>
<evidence type="ECO:0000313" key="6">
    <source>
        <dbReference type="Proteomes" id="UP000193689"/>
    </source>
</evidence>
<dbReference type="PROSITE" id="PS00455">
    <property type="entry name" value="AMP_BINDING"/>
    <property type="match status" value="1"/>
</dbReference>
<dbReference type="Gene3D" id="3.40.50.12780">
    <property type="entry name" value="N-terminal domain of ligase-like"/>
    <property type="match status" value="2"/>
</dbReference>
<dbReference type="InterPro" id="IPR020845">
    <property type="entry name" value="AMP-binding_CS"/>
</dbReference>
<evidence type="ECO:0000259" key="4">
    <source>
        <dbReference type="Pfam" id="PF00501"/>
    </source>
</evidence>
<dbReference type="InterPro" id="IPR042099">
    <property type="entry name" value="ANL_N_sf"/>
</dbReference>
<gene>
    <name evidence="5" type="ORF">BCR38DRAFT_490904</name>
</gene>
<evidence type="ECO:0000256" key="1">
    <source>
        <dbReference type="ARBA" id="ARBA00022450"/>
    </source>
</evidence>
<dbReference type="InParanoid" id="A0A1Y2D9L4"/>
<feature type="domain" description="AMP-dependent synthetase/ligase" evidence="4">
    <location>
        <begin position="189"/>
        <end position="277"/>
    </location>
</feature>
<keyword evidence="3" id="KW-0436">Ligase</keyword>
<dbReference type="PANTHER" id="PTHR45527:SF16">
    <property type="entry name" value="NONRIBOSOMAL PEPTIDE SYNTHASE ATNA-RELATED"/>
    <property type="match status" value="1"/>
</dbReference>
<organism evidence="5 6">
    <name type="scientific">Pseudomassariella vexata</name>
    <dbReference type="NCBI Taxonomy" id="1141098"/>
    <lineage>
        <taxon>Eukaryota</taxon>
        <taxon>Fungi</taxon>
        <taxon>Dikarya</taxon>
        <taxon>Ascomycota</taxon>
        <taxon>Pezizomycotina</taxon>
        <taxon>Sordariomycetes</taxon>
        <taxon>Xylariomycetidae</taxon>
        <taxon>Amphisphaeriales</taxon>
        <taxon>Pseudomassariaceae</taxon>
        <taxon>Pseudomassariella</taxon>
    </lineage>
</organism>
<comment type="caution">
    <text evidence="5">The sequence shown here is derived from an EMBL/GenBank/DDBJ whole genome shotgun (WGS) entry which is preliminary data.</text>
</comment>
<dbReference type="Gene3D" id="3.30.559.30">
    <property type="entry name" value="Nonribosomal peptide synthetase, condensation domain"/>
    <property type="match status" value="1"/>
</dbReference>
<dbReference type="GO" id="GO:0043041">
    <property type="term" value="P:amino acid activation for nonribosomal peptide biosynthetic process"/>
    <property type="evidence" value="ECO:0007669"/>
    <property type="project" value="TreeGrafter"/>
</dbReference>
<evidence type="ECO:0000256" key="3">
    <source>
        <dbReference type="ARBA" id="ARBA00022598"/>
    </source>
</evidence>
<dbReference type="PANTHER" id="PTHR45527">
    <property type="entry name" value="NONRIBOSOMAL PEPTIDE SYNTHETASE"/>
    <property type="match status" value="1"/>
</dbReference>
<dbReference type="GeneID" id="63780800"/>
<keyword evidence="6" id="KW-1185">Reference proteome</keyword>
<dbReference type="OrthoDB" id="5244741at2759"/>
<proteinExistence type="predicted"/>
<evidence type="ECO:0000313" key="5">
    <source>
        <dbReference type="EMBL" id="ORY55897.1"/>
    </source>
</evidence>
<dbReference type="Proteomes" id="UP000193689">
    <property type="component" value="Unassembled WGS sequence"/>
</dbReference>
<name>A0A1Y2D9L4_9PEZI</name>
<evidence type="ECO:0000256" key="2">
    <source>
        <dbReference type="ARBA" id="ARBA00022553"/>
    </source>
</evidence>
<dbReference type="InterPro" id="IPR000873">
    <property type="entry name" value="AMP-dep_synth/lig_dom"/>
</dbReference>
<dbReference type="GO" id="GO:0044550">
    <property type="term" value="P:secondary metabolite biosynthetic process"/>
    <property type="evidence" value="ECO:0007669"/>
    <property type="project" value="TreeGrafter"/>
</dbReference>